<sequence>MTKDEFWEAINTGGKVYTYKDEIDFYVVFTNRAYEIYLVSVPDTIDSDNYPKYKTFEEMLDKSIILGKPLVECLSQIEC</sequence>
<accession>A0A6N3E9V8</accession>
<evidence type="ECO:0000313" key="1">
    <source>
        <dbReference type="EMBL" id="VYU37502.1"/>
    </source>
</evidence>
<organism evidence="1">
    <name type="scientific">Veillonella atypica</name>
    <dbReference type="NCBI Taxonomy" id="39777"/>
    <lineage>
        <taxon>Bacteria</taxon>
        <taxon>Bacillati</taxon>
        <taxon>Bacillota</taxon>
        <taxon>Negativicutes</taxon>
        <taxon>Veillonellales</taxon>
        <taxon>Veillonellaceae</taxon>
        <taxon>Veillonella</taxon>
    </lineage>
</organism>
<protein>
    <submittedName>
        <fullName evidence="1">Uncharacterized protein</fullName>
    </submittedName>
</protein>
<gene>
    <name evidence="1" type="ORF">VALFYP47_00322</name>
</gene>
<dbReference type="RefSeq" id="WP_156718824.1">
    <property type="nucleotide sequence ID" value="NZ_CACRUN010000032.1"/>
</dbReference>
<dbReference type="EMBL" id="CACRUN010000032">
    <property type="protein sequence ID" value="VYU37502.1"/>
    <property type="molecule type" value="Genomic_DNA"/>
</dbReference>
<name>A0A6N3E9V8_9FIRM</name>
<proteinExistence type="predicted"/>
<reference evidence="1" key="1">
    <citation type="submission" date="2019-11" db="EMBL/GenBank/DDBJ databases">
        <authorList>
            <person name="Feng L."/>
        </authorList>
    </citation>
    <scope>NUCLEOTIDE SEQUENCE</scope>
    <source>
        <strain evidence="1">VatypicaLFYP47</strain>
    </source>
</reference>
<dbReference type="AlphaFoldDB" id="A0A6N3E9V8"/>